<dbReference type="RefSeq" id="WP_214160085.1">
    <property type="nucleotide sequence ID" value="NZ_JAHBAY010000018.1"/>
</dbReference>
<dbReference type="Gene3D" id="3.40.50.1240">
    <property type="entry name" value="Phosphoglycerate mutase-like"/>
    <property type="match status" value="1"/>
</dbReference>
<keyword evidence="2" id="KW-1185">Reference proteome</keyword>
<name>A0ABS5TRY2_9ACTN</name>
<evidence type="ECO:0000313" key="2">
    <source>
        <dbReference type="Proteomes" id="UP001197247"/>
    </source>
</evidence>
<dbReference type="PANTHER" id="PTHR48100:SF62">
    <property type="entry name" value="GLUCOSYL-3-PHOSPHOGLYCERATE PHOSPHATASE"/>
    <property type="match status" value="1"/>
</dbReference>
<dbReference type="PANTHER" id="PTHR48100">
    <property type="entry name" value="BROAD-SPECIFICITY PHOSPHATASE YOR283W-RELATED"/>
    <property type="match status" value="1"/>
</dbReference>
<dbReference type="EMBL" id="JAHBAY010000018">
    <property type="protein sequence ID" value="MBT0773544.1"/>
    <property type="molecule type" value="Genomic_DNA"/>
</dbReference>
<reference evidence="1 2" key="1">
    <citation type="submission" date="2021-05" db="EMBL/GenBank/DDBJ databases">
        <title>Kineosporia and Streptomyces sp. nov. two new marine actinobacteria isolated from Coral.</title>
        <authorList>
            <person name="Buangrab K."/>
            <person name="Sutthacheep M."/>
            <person name="Yeemin T."/>
            <person name="Harunari E."/>
            <person name="Igarashi Y."/>
            <person name="Kanchanasin P."/>
            <person name="Tanasupawat S."/>
            <person name="Phongsopitanun W."/>
        </authorList>
    </citation>
    <scope>NUCLEOTIDE SEQUENCE [LARGE SCALE GENOMIC DNA]</scope>
    <source>
        <strain evidence="1 2">J2-2</strain>
    </source>
</reference>
<dbReference type="Proteomes" id="UP001197247">
    <property type="component" value="Unassembled WGS sequence"/>
</dbReference>
<dbReference type="CDD" id="cd07067">
    <property type="entry name" value="HP_PGM_like"/>
    <property type="match status" value="1"/>
</dbReference>
<accession>A0ABS5TRY2</accession>
<dbReference type="SUPFAM" id="SSF53254">
    <property type="entry name" value="Phosphoglycerate mutase-like"/>
    <property type="match status" value="1"/>
</dbReference>
<dbReference type="InterPro" id="IPR013078">
    <property type="entry name" value="His_Pase_superF_clade-1"/>
</dbReference>
<comment type="caution">
    <text evidence="1">The sequence shown here is derived from an EMBL/GenBank/DDBJ whole genome shotgun (WGS) entry which is preliminary data.</text>
</comment>
<dbReference type="InterPro" id="IPR029033">
    <property type="entry name" value="His_PPase_superfam"/>
</dbReference>
<proteinExistence type="predicted"/>
<evidence type="ECO:0000313" key="1">
    <source>
        <dbReference type="EMBL" id="MBT0773544.1"/>
    </source>
</evidence>
<dbReference type="SMART" id="SM00855">
    <property type="entry name" value="PGAM"/>
    <property type="match status" value="1"/>
</dbReference>
<gene>
    <name evidence="1" type="ORF">KIH74_31655</name>
</gene>
<dbReference type="Pfam" id="PF00300">
    <property type="entry name" value="His_Phos_1"/>
    <property type="match status" value="1"/>
</dbReference>
<sequence length="199" mass="22019">MSANRVILVRHGRTTWNADARFQGQTDVPLDDVGVGQARRTADALYEQLVGTHVRIVSSDLSRAAQTARALATRLDLELHLDERLREMSYGRWEGRTRDEIMLAWPEEFQTWRGGGDVRITGGESRSEAAARGASTIVEAEKEMDGGTLVIVSHGGTLRGAILSLLDAPGLPVEGLRNAHWAELQNTDRGWRLSRYNVC</sequence>
<dbReference type="InterPro" id="IPR050275">
    <property type="entry name" value="PGM_Phosphatase"/>
</dbReference>
<protein>
    <submittedName>
        <fullName evidence="1">Histidine phosphatase family protein</fullName>
    </submittedName>
</protein>
<organism evidence="1 2">
    <name type="scientific">Kineosporia corallincola</name>
    <dbReference type="NCBI Taxonomy" id="2835133"/>
    <lineage>
        <taxon>Bacteria</taxon>
        <taxon>Bacillati</taxon>
        <taxon>Actinomycetota</taxon>
        <taxon>Actinomycetes</taxon>
        <taxon>Kineosporiales</taxon>
        <taxon>Kineosporiaceae</taxon>
        <taxon>Kineosporia</taxon>
    </lineage>
</organism>